<organism evidence="10 11">
    <name type="scientific">Ligilactobacillus murinus DSM 20452 = NBRC 14221</name>
    <dbReference type="NCBI Taxonomy" id="1423772"/>
    <lineage>
        <taxon>Bacteria</taxon>
        <taxon>Bacillati</taxon>
        <taxon>Bacillota</taxon>
        <taxon>Bacilli</taxon>
        <taxon>Lactobacillales</taxon>
        <taxon>Lactobacillaceae</taxon>
        <taxon>Ligilactobacillus</taxon>
    </lineage>
</organism>
<dbReference type="PANTHER" id="PTHR28629">
    <property type="entry name" value="TRIOKINASE/FMN CYCLASE"/>
    <property type="match status" value="1"/>
</dbReference>
<comment type="caution">
    <text evidence="10">The sequence shown here is derived from an EMBL/GenBank/DDBJ whole genome shotgun (WGS) entry which is preliminary data.</text>
</comment>
<dbReference type="RefSeq" id="WP_056959324.1">
    <property type="nucleotide sequence ID" value="NZ_AYYN01000128.1"/>
</dbReference>
<protein>
    <recommendedName>
        <fullName evidence="3">phosphoenolpyruvate--glycerone phosphotransferase</fullName>
        <ecNumber evidence="3">2.7.1.121</ecNumber>
    </recommendedName>
</protein>
<comment type="pathway">
    <text evidence="2">Polyol metabolism; glycerol degradation.</text>
</comment>
<dbReference type="GO" id="GO:0047324">
    <property type="term" value="F:phosphoenolpyruvate-glycerone phosphotransferase activity"/>
    <property type="evidence" value="ECO:0007669"/>
    <property type="project" value="UniProtKB-EC"/>
</dbReference>
<sequence>MELTVETLTTWMNTFEAKINAKKAYLSELDTPIGDGDHGNNMARGMRAVTEALATKKPADLTTGLKLVAMSLISKVGGAAGPLYGTAFLEMAKKSNTTAELSELLNAAVLGIKQRGGAILGDKTMVDVWEVVVPEYTAGQLSPEKITQAVEATKELVAKRGRASYLGERSVGHLDPGAVSSGYLFEALLEMEADHK</sequence>
<dbReference type="InterPro" id="IPR012737">
    <property type="entry name" value="DhaK_L_YcgS"/>
</dbReference>
<dbReference type="EC" id="2.7.1.121" evidence="3"/>
<dbReference type="PROSITE" id="PS51480">
    <property type="entry name" value="DHAL"/>
    <property type="match status" value="1"/>
</dbReference>
<comment type="catalytic activity">
    <reaction evidence="1">
        <text>dihydroxyacetone + phosphoenolpyruvate = dihydroxyacetone phosphate + pyruvate</text>
        <dbReference type="Rhea" id="RHEA:18381"/>
        <dbReference type="ChEBI" id="CHEBI:15361"/>
        <dbReference type="ChEBI" id="CHEBI:16016"/>
        <dbReference type="ChEBI" id="CHEBI:57642"/>
        <dbReference type="ChEBI" id="CHEBI:58702"/>
        <dbReference type="EC" id="2.7.1.121"/>
    </reaction>
</comment>
<keyword evidence="4" id="KW-0808">Transferase</keyword>
<dbReference type="PANTHER" id="PTHR28629:SF4">
    <property type="entry name" value="TRIOKINASE_FMN CYCLASE"/>
    <property type="match status" value="1"/>
</dbReference>
<keyword evidence="5 10" id="KW-0418">Kinase</keyword>
<dbReference type="PATRIC" id="fig|1423772.3.peg.700"/>
<dbReference type="Proteomes" id="UP000051612">
    <property type="component" value="Unassembled WGS sequence"/>
</dbReference>
<dbReference type="InterPro" id="IPR004007">
    <property type="entry name" value="DhaL_dom"/>
</dbReference>
<evidence type="ECO:0000256" key="1">
    <source>
        <dbReference type="ARBA" id="ARBA00001113"/>
    </source>
</evidence>
<dbReference type="GO" id="GO:0005829">
    <property type="term" value="C:cytosol"/>
    <property type="evidence" value="ECO:0007669"/>
    <property type="project" value="TreeGrafter"/>
</dbReference>
<dbReference type="SUPFAM" id="SSF101473">
    <property type="entry name" value="DhaL-like"/>
    <property type="match status" value="1"/>
</dbReference>
<comment type="function">
    <text evidence="8">ADP-binding subunit of the dihydroxyacetone kinase, which is responsible for the phosphoenolpyruvate (PEP)-dependent phosphorylation of dihydroxyacetone. DhaL-ADP is converted to DhaL-ATP via a phosphoryl group transfer from DhaM and transmits it to dihydroxyacetone binds to DhaK.</text>
</comment>
<dbReference type="InterPro" id="IPR036117">
    <property type="entry name" value="DhaL_dom_sf"/>
</dbReference>
<evidence type="ECO:0000256" key="8">
    <source>
        <dbReference type="ARBA" id="ARBA00055771"/>
    </source>
</evidence>
<dbReference type="Gene3D" id="1.25.40.340">
    <property type="match status" value="1"/>
</dbReference>
<dbReference type="SMART" id="SM01120">
    <property type="entry name" value="Dak2"/>
    <property type="match status" value="1"/>
</dbReference>
<dbReference type="AlphaFoldDB" id="A0A0R2B3N7"/>
<evidence type="ECO:0000256" key="7">
    <source>
        <dbReference type="ARBA" id="ARBA00046577"/>
    </source>
</evidence>
<dbReference type="EMBL" id="AYYN01000128">
    <property type="protein sequence ID" value="KRM73903.1"/>
    <property type="molecule type" value="Genomic_DNA"/>
</dbReference>
<dbReference type="FunFam" id="1.25.40.340:FF:000002">
    <property type="entry name" value="Dihydroxyacetone kinase, L subunit"/>
    <property type="match status" value="1"/>
</dbReference>
<evidence type="ECO:0000256" key="2">
    <source>
        <dbReference type="ARBA" id="ARBA00004745"/>
    </source>
</evidence>
<proteinExistence type="predicted"/>
<feature type="domain" description="DhaL" evidence="9">
    <location>
        <begin position="6"/>
        <end position="190"/>
    </location>
</feature>
<evidence type="ECO:0000256" key="3">
    <source>
        <dbReference type="ARBA" id="ARBA00012095"/>
    </source>
</evidence>
<dbReference type="GO" id="GO:0004371">
    <property type="term" value="F:glycerone kinase activity"/>
    <property type="evidence" value="ECO:0007669"/>
    <property type="project" value="InterPro"/>
</dbReference>
<evidence type="ECO:0000313" key="11">
    <source>
        <dbReference type="Proteomes" id="UP000051612"/>
    </source>
</evidence>
<evidence type="ECO:0000256" key="4">
    <source>
        <dbReference type="ARBA" id="ARBA00022679"/>
    </source>
</evidence>
<evidence type="ECO:0000259" key="9">
    <source>
        <dbReference type="PROSITE" id="PS51480"/>
    </source>
</evidence>
<dbReference type="NCBIfam" id="TIGR02365">
    <property type="entry name" value="dha_L_ycgS"/>
    <property type="match status" value="1"/>
</dbReference>
<dbReference type="GO" id="GO:0019563">
    <property type="term" value="P:glycerol catabolic process"/>
    <property type="evidence" value="ECO:0007669"/>
    <property type="project" value="TreeGrafter"/>
</dbReference>
<reference evidence="10 11" key="1">
    <citation type="journal article" date="2015" name="Genome Announc.">
        <title>Expanding the biotechnology potential of lactobacilli through comparative genomics of 213 strains and associated genera.</title>
        <authorList>
            <person name="Sun Z."/>
            <person name="Harris H.M."/>
            <person name="McCann A."/>
            <person name="Guo C."/>
            <person name="Argimon S."/>
            <person name="Zhang W."/>
            <person name="Yang X."/>
            <person name="Jeffery I.B."/>
            <person name="Cooney J.C."/>
            <person name="Kagawa T.F."/>
            <person name="Liu W."/>
            <person name="Song Y."/>
            <person name="Salvetti E."/>
            <person name="Wrobel A."/>
            <person name="Rasinkangas P."/>
            <person name="Parkhill J."/>
            <person name="Rea M.C."/>
            <person name="O'Sullivan O."/>
            <person name="Ritari J."/>
            <person name="Douillard F.P."/>
            <person name="Paul Ross R."/>
            <person name="Yang R."/>
            <person name="Briner A.E."/>
            <person name="Felis G.E."/>
            <person name="de Vos W.M."/>
            <person name="Barrangou R."/>
            <person name="Klaenhammer T.R."/>
            <person name="Caufield P.W."/>
            <person name="Cui Y."/>
            <person name="Zhang H."/>
            <person name="O'Toole P.W."/>
        </authorList>
    </citation>
    <scope>NUCLEOTIDE SEQUENCE [LARGE SCALE GENOMIC DNA]</scope>
    <source>
        <strain evidence="10 11">DSM 20452</strain>
    </source>
</reference>
<keyword evidence="6" id="KW-0319">Glycerol metabolism</keyword>
<evidence type="ECO:0000313" key="10">
    <source>
        <dbReference type="EMBL" id="KRM73903.1"/>
    </source>
</evidence>
<evidence type="ECO:0000256" key="5">
    <source>
        <dbReference type="ARBA" id="ARBA00022777"/>
    </source>
</evidence>
<comment type="subunit">
    <text evidence="7">Homodimer. The dihydroxyacetone kinase complex is composed of a homodimer of DhaM, a homodimer of DhaK and the subunit DhaL.</text>
</comment>
<accession>A0A0R2B3N7</accession>
<evidence type="ECO:0000256" key="6">
    <source>
        <dbReference type="ARBA" id="ARBA00022798"/>
    </source>
</evidence>
<name>A0A0R2B3N7_9LACO</name>
<gene>
    <name evidence="10" type="ORF">FC48_GL000638</name>
</gene>
<dbReference type="Pfam" id="PF02734">
    <property type="entry name" value="Dak2"/>
    <property type="match status" value="1"/>
</dbReference>
<dbReference type="InterPro" id="IPR050861">
    <property type="entry name" value="Dihydroxyacetone_Kinase"/>
</dbReference>